<protein>
    <recommendedName>
        <fullName evidence="4">Ribosomally synthesized peptide with SipW-like signal peptide</fullName>
    </recommendedName>
</protein>
<keyword evidence="3" id="KW-1185">Reference proteome</keyword>
<gene>
    <name evidence="2" type="ORF">GCM10022256_10930</name>
</gene>
<keyword evidence="1" id="KW-0812">Transmembrane</keyword>
<keyword evidence="1" id="KW-1133">Transmembrane helix</keyword>
<organism evidence="2 3">
    <name type="scientific">Frondihabitans peucedani</name>
    <dbReference type="NCBI Taxonomy" id="598626"/>
    <lineage>
        <taxon>Bacteria</taxon>
        <taxon>Bacillati</taxon>
        <taxon>Actinomycetota</taxon>
        <taxon>Actinomycetes</taxon>
        <taxon>Micrococcales</taxon>
        <taxon>Microbacteriaceae</taxon>
        <taxon>Frondihabitans</taxon>
    </lineage>
</organism>
<dbReference type="InterPro" id="IPR023833">
    <property type="entry name" value="Signal_pept_SipW-depend-type"/>
</dbReference>
<name>A0ABP8E004_9MICO</name>
<evidence type="ECO:0000256" key="1">
    <source>
        <dbReference type="SAM" id="Phobius"/>
    </source>
</evidence>
<dbReference type="RefSeq" id="WP_344794007.1">
    <property type="nucleotide sequence ID" value="NZ_BAABAU010000001.1"/>
</dbReference>
<dbReference type="NCBIfam" id="TIGR04088">
    <property type="entry name" value="cognate_SipW"/>
    <property type="match status" value="1"/>
</dbReference>
<evidence type="ECO:0000313" key="2">
    <source>
        <dbReference type="EMBL" id="GAA4265481.1"/>
    </source>
</evidence>
<proteinExistence type="predicted"/>
<dbReference type="EMBL" id="BAABAU010000001">
    <property type="protein sequence ID" value="GAA4265481.1"/>
    <property type="molecule type" value="Genomic_DNA"/>
</dbReference>
<keyword evidence="1" id="KW-0472">Membrane</keyword>
<feature type="transmembrane region" description="Helical" evidence="1">
    <location>
        <begin position="33"/>
        <end position="54"/>
    </location>
</feature>
<evidence type="ECO:0000313" key="3">
    <source>
        <dbReference type="Proteomes" id="UP001501594"/>
    </source>
</evidence>
<dbReference type="Proteomes" id="UP001501594">
    <property type="component" value="Unassembled WGS sequence"/>
</dbReference>
<accession>A0ABP8E004</accession>
<comment type="caution">
    <text evidence="2">The sequence shown here is derived from an EMBL/GenBank/DDBJ whole genome shotgun (WGS) entry which is preliminary data.</text>
</comment>
<sequence>MSAPSASRDALTAPSGLSPAAVRRRRLSRSGRVRAVLALGAVVGLGTVATLAAWSDTGAATGSFSTGSLDLKLNSQDGTVALTSLSMANATPGTVVYANLPVSNAGTVPFTYGFTTSSTNSADSTPLNANLNWSIVSLGTSATCNASTYATAAGVPATYLSPTTTLSAAPAVSGRALAAGATENLCFRVELPTTAPSGVQSKTTVATVSFTATQS</sequence>
<evidence type="ECO:0008006" key="4">
    <source>
        <dbReference type="Google" id="ProtNLM"/>
    </source>
</evidence>
<reference evidence="3" key="1">
    <citation type="journal article" date="2019" name="Int. J. Syst. Evol. Microbiol.">
        <title>The Global Catalogue of Microorganisms (GCM) 10K type strain sequencing project: providing services to taxonomists for standard genome sequencing and annotation.</title>
        <authorList>
            <consortium name="The Broad Institute Genomics Platform"/>
            <consortium name="The Broad Institute Genome Sequencing Center for Infectious Disease"/>
            <person name="Wu L."/>
            <person name="Ma J."/>
        </authorList>
    </citation>
    <scope>NUCLEOTIDE SEQUENCE [LARGE SCALE GENOMIC DNA]</scope>
    <source>
        <strain evidence="3">JCM 17442</strain>
    </source>
</reference>